<keyword evidence="3" id="KW-1185">Reference proteome</keyword>
<feature type="region of interest" description="Disordered" evidence="1">
    <location>
        <begin position="1"/>
        <end position="29"/>
    </location>
</feature>
<dbReference type="EMBL" id="NCXM01000020">
    <property type="protein sequence ID" value="OSC25363.1"/>
    <property type="molecule type" value="Genomic_DNA"/>
</dbReference>
<organism evidence="2 3">
    <name type="scientific">Mycolicibacterium vulneris</name>
    <dbReference type="NCBI Taxonomy" id="547163"/>
    <lineage>
        <taxon>Bacteria</taxon>
        <taxon>Bacillati</taxon>
        <taxon>Actinomycetota</taxon>
        <taxon>Actinomycetes</taxon>
        <taxon>Mycobacteriales</taxon>
        <taxon>Mycobacteriaceae</taxon>
        <taxon>Mycolicibacterium</taxon>
    </lineage>
</organism>
<name>A0A1X2KVR7_9MYCO</name>
<dbReference type="Pfam" id="PF02515">
    <property type="entry name" value="CoA_transf_3"/>
    <property type="match status" value="2"/>
</dbReference>
<proteinExistence type="predicted"/>
<dbReference type="Gene3D" id="3.40.50.10540">
    <property type="entry name" value="Crotonobetainyl-coa:carnitine coa-transferase, domain 1"/>
    <property type="match status" value="1"/>
</dbReference>
<dbReference type="PANTHER" id="PTHR48228:SF4">
    <property type="entry name" value="BLR3030 PROTEIN"/>
    <property type="match status" value="1"/>
</dbReference>
<reference evidence="2 3" key="1">
    <citation type="submission" date="2017-04" db="EMBL/GenBank/DDBJ databases">
        <title>The new phylogeny of genus Mycobacterium.</title>
        <authorList>
            <person name="Tortoli E."/>
            <person name="Trovato A."/>
            <person name="Cirillo D.M."/>
        </authorList>
    </citation>
    <scope>NUCLEOTIDE SEQUENCE [LARGE SCALE GENOMIC DNA]</scope>
    <source>
        <strain evidence="2 3">DSM 45247</strain>
    </source>
</reference>
<dbReference type="SUPFAM" id="SSF89796">
    <property type="entry name" value="CoA-transferase family III (CaiB/BaiF)"/>
    <property type="match status" value="2"/>
</dbReference>
<protein>
    <recommendedName>
        <fullName evidence="4">Carnitine dehydratase</fullName>
    </recommendedName>
</protein>
<dbReference type="OrthoDB" id="9058532at2"/>
<dbReference type="InterPro" id="IPR003673">
    <property type="entry name" value="CoA-Trfase_fam_III"/>
</dbReference>
<evidence type="ECO:0000313" key="3">
    <source>
        <dbReference type="Proteomes" id="UP000242320"/>
    </source>
</evidence>
<dbReference type="AlphaFoldDB" id="A0A1X2KVR7"/>
<accession>A0A1X2KVR7</accession>
<evidence type="ECO:0008006" key="4">
    <source>
        <dbReference type="Google" id="ProtNLM"/>
    </source>
</evidence>
<sequence>MSAGRVTPAAPPDDRHHCRGSSTMTETTSAMSTFDATEALDDLLADVGLSVADAGGRVTFAGQDPIIPARHRLAAAIGIPMMGNAVAAAAMHRRRGGPGQDLHLDLRQAVHHINPGYAWEPTLAGEFPSIALVLDNPFALIPYRTRDGRTVMASAVYPHQSAKWCRFLDVPPDFAKVAKAFGDWDAFELEEAANAVGLPACVARSPEEWLAHPHGALLASQPVIGLTRIGDAPPRELGPSERPFGGMRVLSFTHAVAGPTVGRVLAEQGAEVLGASRPNDFEHDWVYFEANIGSRSAWLDLTKDSGKADVNRLLRDAHVVVNNHRALKLEKLGLDPCELASTHPGLVHVSVTCYGSRGPWAHRGGFDMNGSAASGLMVIEGGADSPKLPPTGLINDFITGYMGALGAAAGLIRQQTEGGSWHVTVNLTRNAMWYQTLGLVDPADAGRDDEHSIAEPIAYDADSPMGRVHMLAPPVNFSRTAPSWPDPILVPRGSSRPEWTDLDRSA</sequence>
<evidence type="ECO:0000256" key="1">
    <source>
        <dbReference type="SAM" id="MobiDB-lite"/>
    </source>
</evidence>
<dbReference type="PANTHER" id="PTHR48228">
    <property type="entry name" value="SUCCINYL-COA--D-CITRAMALATE COA-TRANSFERASE"/>
    <property type="match status" value="1"/>
</dbReference>
<dbReference type="InterPro" id="IPR050509">
    <property type="entry name" value="CoA-transferase_III"/>
</dbReference>
<dbReference type="Proteomes" id="UP000242320">
    <property type="component" value="Unassembled WGS sequence"/>
</dbReference>
<dbReference type="GO" id="GO:0003824">
    <property type="term" value="F:catalytic activity"/>
    <property type="evidence" value="ECO:0007669"/>
    <property type="project" value="InterPro"/>
</dbReference>
<evidence type="ECO:0000313" key="2">
    <source>
        <dbReference type="EMBL" id="OSC25363.1"/>
    </source>
</evidence>
<comment type="caution">
    <text evidence="2">The sequence shown here is derived from an EMBL/GenBank/DDBJ whole genome shotgun (WGS) entry which is preliminary data.</text>
</comment>
<dbReference type="InterPro" id="IPR023606">
    <property type="entry name" value="CoA-Trfase_III_dom_1_sf"/>
</dbReference>
<gene>
    <name evidence="2" type="ORF">B8W69_18885</name>
</gene>